<dbReference type="InterPro" id="IPR002209">
    <property type="entry name" value="Fibroblast_GF_fam"/>
</dbReference>
<dbReference type="Proteomes" id="UP000007110">
    <property type="component" value="Unassembled WGS sequence"/>
</dbReference>
<dbReference type="SUPFAM" id="SSF50353">
    <property type="entry name" value="Cytokine"/>
    <property type="match status" value="1"/>
</dbReference>
<dbReference type="Gene3D" id="2.80.10.50">
    <property type="match status" value="1"/>
</dbReference>
<reference evidence="4" key="1">
    <citation type="submission" date="2015-02" db="EMBL/GenBank/DDBJ databases">
        <title>Genome sequencing for Strongylocentrotus purpuratus.</title>
        <authorList>
            <person name="Murali S."/>
            <person name="Liu Y."/>
            <person name="Vee V."/>
            <person name="English A."/>
            <person name="Wang M."/>
            <person name="Skinner E."/>
            <person name="Han Y."/>
            <person name="Muzny D.M."/>
            <person name="Worley K.C."/>
            <person name="Gibbs R.A."/>
        </authorList>
    </citation>
    <scope>NUCLEOTIDE SEQUENCE</scope>
</reference>
<evidence type="ECO:0000313" key="3">
    <source>
        <dbReference type="EnsemblMetazoa" id="XP_030841326"/>
    </source>
</evidence>
<comment type="similarity">
    <text evidence="1">Belongs to the heparin-binding growth factors family.</text>
</comment>
<organism evidence="3 4">
    <name type="scientific">Strongylocentrotus purpuratus</name>
    <name type="common">Purple sea urchin</name>
    <dbReference type="NCBI Taxonomy" id="7668"/>
    <lineage>
        <taxon>Eukaryota</taxon>
        <taxon>Metazoa</taxon>
        <taxon>Echinodermata</taxon>
        <taxon>Eleutherozoa</taxon>
        <taxon>Echinozoa</taxon>
        <taxon>Echinoidea</taxon>
        <taxon>Euechinoidea</taxon>
        <taxon>Echinacea</taxon>
        <taxon>Camarodonta</taxon>
        <taxon>Echinidea</taxon>
        <taxon>Strongylocentrotidae</taxon>
        <taxon>Strongylocentrotus</taxon>
    </lineage>
</organism>
<reference evidence="3" key="2">
    <citation type="submission" date="2021-01" db="UniProtKB">
        <authorList>
            <consortium name="EnsemblMetazoa"/>
        </authorList>
    </citation>
    <scope>IDENTIFICATION</scope>
</reference>
<keyword evidence="4" id="KW-1185">Reference proteome</keyword>
<dbReference type="GeneID" id="100894102"/>
<accession>A0A7M7NVE6</accession>
<keyword evidence="2" id="KW-0732">Signal</keyword>
<dbReference type="OMA" id="MQVRQST"/>
<evidence type="ECO:0000256" key="1">
    <source>
        <dbReference type="ARBA" id="ARBA00007936"/>
    </source>
</evidence>
<dbReference type="KEGG" id="spu:100894102"/>
<sequence length="292" mass="32462">MLAQTGFNLVVRLVAVALHHKASGARNTTSTSTSALMLSRKQRAAFQTHISHFKSALYALEGVAMQVRQSTTTILLHFLLWCLSVQVTKSRPVAMPLNNFDPTTDTSNFNSGSTRRLLTLYNRASSRYVRIHGRRVDAKGSQDDPHAQLLITTTDFDSSVLIQGNKSKNYLCVNGKGELISKTLHRRLKDGGTSCVFRQSLAVFSRYDGFVSVQNPSWVLAFKGNGDSKKASKAKLDTRSSQFLFMPVDDDIRLNEEAFHMLGDVVLNELHKAIQDGTSEGGRRRNSDQGRR</sequence>
<dbReference type="CDD" id="cd23307">
    <property type="entry name" value="beta-trefoil_FGF8-like"/>
    <property type="match status" value="1"/>
</dbReference>
<name>A0A7M7NVE6_STRPU</name>
<evidence type="ECO:0000256" key="2">
    <source>
        <dbReference type="SAM" id="SignalP"/>
    </source>
</evidence>
<proteinExistence type="inferred from homology"/>
<dbReference type="RefSeq" id="XP_030841326.1">
    <property type="nucleotide sequence ID" value="XM_030985466.1"/>
</dbReference>
<dbReference type="Pfam" id="PF00167">
    <property type="entry name" value="FGF"/>
    <property type="match status" value="1"/>
</dbReference>
<evidence type="ECO:0000313" key="4">
    <source>
        <dbReference type="Proteomes" id="UP000007110"/>
    </source>
</evidence>
<dbReference type="FunCoup" id="A0A7M7NVE6">
    <property type="interactions" value="475"/>
</dbReference>
<dbReference type="OrthoDB" id="5988014at2759"/>
<dbReference type="InParanoid" id="A0A7M7NVE6"/>
<dbReference type="EnsemblMetazoa" id="XM_030985466">
    <property type="protein sequence ID" value="XP_030841326"/>
    <property type="gene ID" value="LOC100894102"/>
</dbReference>
<dbReference type="SMART" id="SM00442">
    <property type="entry name" value="FGF"/>
    <property type="match status" value="1"/>
</dbReference>
<dbReference type="GO" id="GO:0008083">
    <property type="term" value="F:growth factor activity"/>
    <property type="evidence" value="ECO:0007669"/>
    <property type="project" value="InterPro"/>
</dbReference>
<feature type="signal peptide" evidence="2">
    <location>
        <begin position="1"/>
        <end position="24"/>
    </location>
</feature>
<dbReference type="InterPro" id="IPR008996">
    <property type="entry name" value="IL1/FGF"/>
</dbReference>
<dbReference type="AlphaFoldDB" id="A0A7M7NVE6"/>
<feature type="chain" id="PRO_5029758879" evidence="2">
    <location>
        <begin position="25"/>
        <end position="292"/>
    </location>
</feature>
<protein>
    <submittedName>
        <fullName evidence="3">Uncharacterized protein</fullName>
    </submittedName>
</protein>
<dbReference type="PANTHER" id="PTHR11486">
    <property type="entry name" value="FIBROBLAST GROWTH FACTOR"/>
    <property type="match status" value="1"/>
</dbReference>